<feature type="region of interest" description="Disordered" evidence="1">
    <location>
        <begin position="33"/>
        <end position="82"/>
    </location>
</feature>
<feature type="compositionally biased region" description="Low complexity" evidence="1">
    <location>
        <begin position="40"/>
        <end position="52"/>
    </location>
</feature>
<reference evidence="2 3" key="1">
    <citation type="journal article" date="2024" name="BMC Genomics">
        <title>De novo assembly and annotation of Popillia japonica's genome with initial clues to its potential as an invasive pest.</title>
        <authorList>
            <person name="Cucini C."/>
            <person name="Boschi S."/>
            <person name="Funari R."/>
            <person name="Cardaioli E."/>
            <person name="Iannotti N."/>
            <person name="Marturano G."/>
            <person name="Paoli F."/>
            <person name="Bruttini M."/>
            <person name="Carapelli A."/>
            <person name="Frati F."/>
            <person name="Nardi F."/>
        </authorList>
    </citation>
    <scope>NUCLEOTIDE SEQUENCE [LARGE SCALE GENOMIC DNA]</scope>
    <source>
        <strain evidence="2">DMR45628</strain>
    </source>
</reference>
<gene>
    <name evidence="2" type="ORF">QE152_g6821</name>
</gene>
<protein>
    <submittedName>
        <fullName evidence="2">Uncharacterized protein</fullName>
    </submittedName>
</protein>
<dbReference type="AlphaFoldDB" id="A0AAW1MHC9"/>
<name>A0AAW1MHC9_POPJA</name>
<evidence type="ECO:0000313" key="2">
    <source>
        <dbReference type="EMBL" id="KAK9745620.1"/>
    </source>
</evidence>
<comment type="caution">
    <text evidence="2">The sequence shown here is derived from an EMBL/GenBank/DDBJ whole genome shotgun (WGS) entry which is preliminary data.</text>
</comment>
<evidence type="ECO:0000256" key="1">
    <source>
        <dbReference type="SAM" id="MobiDB-lite"/>
    </source>
</evidence>
<dbReference type="Proteomes" id="UP001458880">
    <property type="component" value="Unassembled WGS sequence"/>
</dbReference>
<feature type="region of interest" description="Disordered" evidence="1">
    <location>
        <begin position="104"/>
        <end position="139"/>
    </location>
</feature>
<feature type="compositionally biased region" description="Polar residues" evidence="1">
    <location>
        <begin position="116"/>
        <end position="139"/>
    </location>
</feature>
<evidence type="ECO:0000313" key="3">
    <source>
        <dbReference type="Proteomes" id="UP001458880"/>
    </source>
</evidence>
<dbReference type="EMBL" id="JASPKY010000047">
    <property type="protein sequence ID" value="KAK9745620.1"/>
    <property type="molecule type" value="Genomic_DNA"/>
</dbReference>
<sequence length="164" mass="17868">MEINLGKQFGQTTIVDVTKSTTEDERFVTKSGEDLENFDSSSPSTTTTSVTKSGEDLANFDSSSPSTTTTSVTNQNETPIAPIFDNNSIQREGEEIAHFHKLTQQVTTSDLRDQTETSTVQDKTANSDPTDATIEDINNGNKFGQTTIVGVTKSTTENDNKIYN</sequence>
<keyword evidence="3" id="KW-1185">Reference proteome</keyword>
<organism evidence="2 3">
    <name type="scientific">Popillia japonica</name>
    <name type="common">Japanese beetle</name>
    <dbReference type="NCBI Taxonomy" id="7064"/>
    <lineage>
        <taxon>Eukaryota</taxon>
        <taxon>Metazoa</taxon>
        <taxon>Ecdysozoa</taxon>
        <taxon>Arthropoda</taxon>
        <taxon>Hexapoda</taxon>
        <taxon>Insecta</taxon>
        <taxon>Pterygota</taxon>
        <taxon>Neoptera</taxon>
        <taxon>Endopterygota</taxon>
        <taxon>Coleoptera</taxon>
        <taxon>Polyphaga</taxon>
        <taxon>Scarabaeiformia</taxon>
        <taxon>Scarabaeidae</taxon>
        <taxon>Rutelinae</taxon>
        <taxon>Popillia</taxon>
    </lineage>
</organism>
<accession>A0AAW1MHC9</accession>
<feature type="compositionally biased region" description="Low complexity" evidence="1">
    <location>
        <begin position="62"/>
        <end position="73"/>
    </location>
</feature>
<proteinExistence type="predicted"/>